<keyword evidence="1" id="KW-1133">Transmembrane helix</keyword>
<reference evidence="2 3" key="1">
    <citation type="submission" date="2019-06" db="EMBL/GenBank/DDBJ databases">
        <title>Sequencing the genomes of 1000 actinobacteria strains.</title>
        <authorList>
            <person name="Klenk H.-P."/>
        </authorList>
    </citation>
    <scope>NUCLEOTIDE SEQUENCE [LARGE SCALE GENOMIC DNA]</scope>
    <source>
        <strain evidence="2 3">DSM 44826</strain>
    </source>
</reference>
<proteinExistence type="predicted"/>
<dbReference type="Proteomes" id="UP000317940">
    <property type="component" value="Unassembled WGS sequence"/>
</dbReference>
<evidence type="ECO:0000313" key="3">
    <source>
        <dbReference type="Proteomes" id="UP000317940"/>
    </source>
</evidence>
<feature type="transmembrane region" description="Helical" evidence="1">
    <location>
        <begin position="6"/>
        <end position="22"/>
    </location>
</feature>
<evidence type="ECO:0000313" key="2">
    <source>
        <dbReference type="EMBL" id="TWF90239.1"/>
    </source>
</evidence>
<keyword evidence="3" id="KW-1185">Reference proteome</keyword>
<protein>
    <submittedName>
        <fullName evidence="2">Uncharacterized protein</fullName>
    </submittedName>
</protein>
<comment type="caution">
    <text evidence="2">The sequence shown here is derived from an EMBL/GenBank/DDBJ whole genome shotgun (WGS) entry which is preliminary data.</text>
</comment>
<dbReference type="EMBL" id="VIWT01000003">
    <property type="protein sequence ID" value="TWF90239.1"/>
    <property type="molecule type" value="Genomic_DNA"/>
</dbReference>
<name>A0A561TSZ4_9ACTN</name>
<sequence length="38" mass="4360">MLIDVMVHIGATLLLVPLLPFVEKSLTRRVVQENKRMV</sequence>
<gene>
    <name evidence="2" type="ORF">FHX73_13283</name>
</gene>
<dbReference type="AlphaFoldDB" id="A0A561TSZ4"/>
<keyword evidence="1" id="KW-0812">Transmembrane</keyword>
<organism evidence="2 3">
    <name type="scientific">Kitasatospora viridis</name>
    <dbReference type="NCBI Taxonomy" id="281105"/>
    <lineage>
        <taxon>Bacteria</taxon>
        <taxon>Bacillati</taxon>
        <taxon>Actinomycetota</taxon>
        <taxon>Actinomycetes</taxon>
        <taxon>Kitasatosporales</taxon>
        <taxon>Streptomycetaceae</taxon>
        <taxon>Kitasatospora</taxon>
    </lineage>
</organism>
<accession>A0A561TSZ4</accession>
<evidence type="ECO:0000256" key="1">
    <source>
        <dbReference type="SAM" id="Phobius"/>
    </source>
</evidence>
<keyword evidence="1" id="KW-0472">Membrane</keyword>